<comment type="subcellular location">
    <subcellularLocation>
        <location evidence="2">Membrane</location>
    </subcellularLocation>
</comment>
<dbReference type="PANTHER" id="PTHR19370">
    <property type="entry name" value="NADH-CYTOCHROME B5 REDUCTASE"/>
    <property type="match status" value="1"/>
</dbReference>
<evidence type="ECO:0000313" key="10">
    <source>
        <dbReference type="EMBL" id="KAH7058861.1"/>
    </source>
</evidence>
<dbReference type="InterPro" id="IPR001433">
    <property type="entry name" value="OxRdtase_FAD/NAD-bd"/>
</dbReference>
<evidence type="ECO:0000259" key="9">
    <source>
        <dbReference type="PROSITE" id="PS51384"/>
    </source>
</evidence>
<comment type="caution">
    <text evidence="10">The sequence shown here is derived from an EMBL/GenBank/DDBJ whole genome shotgun (WGS) entry which is preliminary data.</text>
</comment>
<dbReference type="PRINTS" id="PR00406">
    <property type="entry name" value="CYTB5RDTASE"/>
</dbReference>
<dbReference type="PANTHER" id="PTHR19370:SF189">
    <property type="entry name" value="CYTOCHROME C MITOCHONDRIAL IMPORT FACTOR CYC2"/>
    <property type="match status" value="1"/>
</dbReference>
<reference evidence="10 11" key="1">
    <citation type="journal article" date="2021" name="Nat. Commun.">
        <title>Genetic determinants of endophytism in the Arabidopsis root mycobiome.</title>
        <authorList>
            <person name="Mesny F."/>
            <person name="Miyauchi S."/>
            <person name="Thiergart T."/>
            <person name="Pickel B."/>
            <person name="Atanasova L."/>
            <person name="Karlsson M."/>
            <person name="Huettel B."/>
            <person name="Barry K.W."/>
            <person name="Haridas S."/>
            <person name="Chen C."/>
            <person name="Bauer D."/>
            <person name="Andreopoulos W."/>
            <person name="Pangilinan J."/>
            <person name="LaButti K."/>
            <person name="Riley R."/>
            <person name="Lipzen A."/>
            <person name="Clum A."/>
            <person name="Drula E."/>
            <person name="Henrissat B."/>
            <person name="Kohler A."/>
            <person name="Grigoriev I.V."/>
            <person name="Martin F.M."/>
            <person name="Hacquard S."/>
        </authorList>
    </citation>
    <scope>NUCLEOTIDE SEQUENCE [LARGE SCALE GENOMIC DNA]</scope>
    <source>
        <strain evidence="10 11">MPI-SDFR-AT-0080</strain>
    </source>
</reference>
<dbReference type="InterPro" id="IPR017938">
    <property type="entry name" value="Riboflavin_synthase-like_b-brl"/>
</dbReference>
<protein>
    <recommendedName>
        <fullName evidence="9">FAD-binding FR-type domain-containing protein</fullName>
    </recommendedName>
</protein>
<dbReference type="Pfam" id="PF00175">
    <property type="entry name" value="NAD_binding_1"/>
    <property type="match status" value="1"/>
</dbReference>
<evidence type="ECO:0000256" key="3">
    <source>
        <dbReference type="ARBA" id="ARBA00006105"/>
    </source>
</evidence>
<dbReference type="SUPFAM" id="SSF52343">
    <property type="entry name" value="Ferredoxin reductase-like, C-terminal NADP-linked domain"/>
    <property type="match status" value="1"/>
</dbReference>
<sequence>MPRPHLLHASLRPNAGVLLVLGGSAAAGFGYRYWATASKDTDSAAAESTTLHPALFSRYTIAAREPVSSTSTLFTLRARDDPAAAAQQDLRDFWRRAVWSVEAKQPQLQIARAYTPLPPPPTSTDASAEELRFLIRRERGGEVSGYLHRLPDGATVELRGPHVEFAVPEDVREVLFLAGGTGIAPALQVARALQMRGGETRMRILWASRRREDCVGGSSDADNEGASGGWRRWLGLGKQEQKKDDDGEGGVKGVIVKQIEALKRHAAPDQQLAVDYFVDEEKSFIQPGQVARLLQQSDKSAAGRAPGSRLILISGPDGFLDYWSGRKVWAEEGEVQGPLRGALSRMDLKGWNVWKL</sequence>
<name>A0ABQ8GMX0_9PEZI</name>
<dbReference type="Pfam" id="PF00970">
    <property type="entry name" value="FAD_binding_6"/>
    <property type="match status" value="1"/>
</dbReference>
<organism evidence="10 11">
    <name type="scientific">Macrophomina phaseolina</name>
    <dbReference type="NCBI Taxonomy" id="35725"/>
    <lineage>
        <taxon>Eukaryota</taxon>
        <taxon>Fungi</taxon>
        <taxon>Dikarya</taxon>
        <taxon>Ascomycota</taxon>
        <taxon>Pezizomycotina</taxon>
        <taxon>Dothideomycetes</taxon>
        <taxon>Dothideomycetes incertae sedis</taxon>
        <taxon>Botryosphaeriales</taxon>
        <taxon>Botryosphaeriaceae</taxon>
        <taxon>Macrophomina</taxon>
    </lineage>
</organism>
<comment type="similarity">
    <text evidence="3">Belongs to the flavoprotein pyridine nucleotide cytochrome reductase family.</text>
</comment>
<dbReference type="Proteomes" id="UP000774617">
    <property type="component" value="Unassembled WGS sequence"/>
</dbReference>
<dbReference type="CDD" id="cd06183">
    <property type="entry name" value="cyt_b5_reduct_like"/>
    <property type="match status" value="1"/>
</dbReference>
<dbReference type="InterPro" id="IPR008333">
    <property type="entry name" value="Cbr1-like_FAD-bd_dom"/>
</dbReference>
<evidence type="ECO:0000256" key="2">
    <source>
        <dbReference type="ARBA" id="ARBA00004370"/>
    </source>
</evidence>
<proteinExistence type="inferred from homology"/>
<keyword evidence="11" id="KW-1185">Reference proteome</keyword>
<gene>
    <name evidence="10" type="ORF">B0J12DRAFT_375939</name>
</gene>
<feature type="region of interest" description="Disordered" evidence="8">
    <location>
        <begin position="215"/>
        <end position="250"/>
    </location>
</feature>
<dbReference type="SUPFAM" id="SSF63380">
    <property type="entry name" value="Riboflavin synthase domain-like"/>
    <property type="match status" value="1"/>
</dbReference>
<evidence type="ECO:0000256" key="8">
    <source>
        <dbReference type="SAM" id="MobiDB-lite"/>
    </source>
</evidence>
<dbReference type="PROSITE" id="PS51384">
    <property type="entry name" value="FAD_FR"/>
    <property type="match status" value="1"/>
</dbReference>
<keyword evidence="7" id="KW-0472">Membrane</keyword>
<dbReference type="Gene3D" id="3.40.50.80">
    <property type="entry name" value="Nucleotide-binding domain of ferredoxin-NADP reductase (FNR) module"/>
    <property type="match status" value="1"/>
</dbReference>
<evidence type="ECO:0000256" key="4">
    <source>
        <dbReference type="ARBA" id="ARBA00022630"/>
    </source>
</evidence>
<keyword evidence="4" id="KW-0285">Flavoprotein</keyword>
<evidence type="ECO:0000256" key="5">
    <source>
        <dbReference type="ARBA" id="ARBA00022827"/>
    </source>
</evidence>
<dbReference type="InterPro" id="IPR039261">
    <property type="entry name" value="FNR_nucleotide-bd"/>
</dbReference>
<keyword evidence="5" id="KW-0274">FAD</keyword>
<comment type="cofactor">
    <cofactor evidence="1">
        <name>FAD</name>
        <dbReference type="ChEBI" id="CHEBI:57692"/>
    </cofactor>
</comment>
<keyword evidence="6" id="KW-0560">Oxidoreductase</keyword>
<evidence type="ECO:0000256" key="1">
    <source>
        <dbReference type="ARBA" id="ARBA00001974"/>
    </source>
</evidence>
<dbReference type="InterPro" id="IPR001834">
    <property type="entry name" value="CBR-like"/>
</dbReference>
<dbReference type="InterPro" id="IPR017927">
    <property type="entry name" value="FAD-bd_FR_type"/>
</dbReference>
<dbReference type="EMBL" id="JAGTJR010000006">
    <property type="protein sequence ID" value="KAH7058861.1"/>
    <property type="molecule type" value="Genomic_DNA"/>
</dbReference>
<feature type="domain" description="FAD-binding FR-type" evidence="9">
    <location>
        <begin position="54"/>
        <end position="168"/>
    </location>
</feature>
<accession>A0ABQ8GMX0</accession>
<evidence type="ECO:0000256" key="6">
    <source>
        <dbReference type="ARBA" id="ARBA00023002"/>
    </source>
</evidence>
<dbReference type="Gene3D" id="2.40.30.10">
    <property type="entry name" value="Translation factors"/>
    <property type="match status" value="1"/>
</dbReference>
<evidence type="ECO:0000256" key="7">
    <source>
        <dbReference type="ARBA" id="ARBA00023136"/>
    </source>
</evidence>
<evidence type="ECO:0000313" key="11">
    <source>
        <dbReference type="Proteomes" id="UP000774617"/>
    </source>
</evidence>